<gene>
    <name evidence="2" type="ORF">NP233_g2344</name>
</gene>
<evidence type="ECO:0000313" key="2">
    <source>
        <dbReference type="EMBL" id="KAJ3573591.1"/>
    </source>
</evidence>
<dbReference type="AlphaFoldDB" id="A0AAD5YTY6"/>
<feature type="domain" description="F-box" evidence="1">
    <location>
        <begin position="42"/>
        <end position="94"/>
    </location>
</feature>
<organism evidence="2 3">
    <name type="scientific">Leucocoprinus birnbaumii</name>
    <dbReference type="NCBI Taxonomy" id="56174"/>
    <lineage>
        <taxon>Eukaryota</taxon>
        <taxon>Fungi</taxon>
        <taxon>Dikarya</taxon>
        <taxon>Basidiomycota</taxon>
        <taxon>Agaricomycotina</taxon>
        <taxon>Agaricomycetes</taxon>
        <taxon>Agaricomycetidae</taxon>
        <taxon>Agaricales</taxon>
        <taxon>Agaricineae</taxon>
        <taxon>Agaricaceae</taxon>
        <taxon>Leucocoprinus</taxon>
    </lineage>
</organism>
<keyword evidence="3" id="KW-1185">Reference proteome</keyword>
<dbReference type="Proteomes" id="UP001213000">
    <property type="component" value="Unassembled WGS sequence"/>
</dbReference>
<evidence type="ECO:0000259" key="1">
    <source>
        <dbReference type="Pfam" id="PF12937"/>
    </source>
</evidence>
<dbReference type="InterPro" id="IPR001810">
    <property type="entry name" value="F-box_dom"/>
</dbReference>
<protein>
    <recommendedName>
        <fullName evidence="1">F-box domain-containing protein</fullName>
    </recommendedName>
</protein>
<comment type="caution">
    <text evidence="2">The sequence shown here is derived from an EMBL/GenBank/DDBJ whole genome shotgun (WGS) entry which is preliminary data.</text>
</comment>
<dbReference type="InterPro" id="IPR036047">
    <property type="entry name" value="F-box-like_dom_sf"/>
</dbReference>
<name>A0AAD5YTY6_9AGAR</name>
<evidence type="ECO:0000313" key="3">
    <source>
        <dbReference type="Proteomes" id="UP001213000"/>
    </source>
</evidence>
<dbReference type="Gene3D" id="3.80.10.10">
    <property type="entry name" value="Ribonuclease Inhibitor"/>
    <property type="match status" value="1"/>
</dbReference>
<accession>A0AAD5YTY6</accession>
<dbReference type="SUPFAM" id="SSF52047">
    <property type="entry name" value="RNI-like"/>
    <property type="match status" value="1"/>
</dbReference>
<dbReference type="InterPro" id="IPR032675">
    <property type="entry name" value="LRR_dom_sf"/>
</dbReference>
<dbReference type="EMBL" id="JANIEX010000098">
    <property type="protein sequence ID" value="KAJ3573591.1"/>
    <property type="molecule type" value="Genomic_DNA"/>
</dbReference>
<dbReference type="Gene3D" id="1.20.1280.50">
    <property type="match status" value="1"/>
</dbReference>
<sequence>MSPAAEIANTNSKIQFIEQEIERLNHQRLALLSHLNTLQSSICTLPFDIVSEIFHVLVDDSVNPTRTVLQLSAVCTSWRAKALSMPRLWTSVCLDCCPRGYETHTDRSGLLMLCSANSGGLPLHITMLPPPYRVRCAGDVEDAEETIRELLVTRQHQLESLDLSNVDVALTPVIVKYAGAENASFPYLRKLKLGWNYSASSSWEGIFGQDHGAMPLFRNAPQLQELEIAYESGAVNSFLNLFPCSQLTVLHLDGVDAPSVFSILPECLQLVEFSFDTQVVSWTRHPHDFVPEGPLCLAYVEKFRWTVQYFRSQPTNDDENATRFVPTHISLPLLRELTWGGDLFSTEFHTTDLFASSLEAPLTKITIDKTLQCTESLLCTFNRVTELYLIEDDASMRTLELLTVTTDKNGSLLPHLRILDLTLSSSQSPIVASWKTILLLYSRRNAPVPPQLAPELDDISLKPYNPRSKHWKTFSRLEKFHLRTWGILINWENSNLNPYVEDMMDDALDHNFDHEPIENDHQWIIWKW</sequence>
<dbReference type="Pfam" id="PF12937">
    <property type="entry name" value="F-box-like"/>
    <property type="match status" value="1"/>
</dbReference>
<dbReference type="SUPFAM" id="SSF81383">
    <property type="entry name" value="F-box domain"/>
    <property type="match status" value="1"/>
</dbReference>
<reference evidence="2" key="1">
    <citation type="submission" date="2022-07" db="EMBL/GenBank/DDBJ databases">
        <title>Genome Sequence of Leucocoprinus birnbaumii.</title>
        <authorList>
            <person name="Buettner E."/>
        </authorList>
    </citation>
    <scope>NUCLEOTIDE SEQUENCE</scope>
    <source>
        <strain evidence="2">VT141</strain>
    </source>
</reference>
<proteinExistence type="predicted"/>